<comment type="caution">
    <text evidence="1">The sequence shown here is derived from an EMBL/GenBank/DDBJ whole genome shotgun (WGS) entry which is preliminary data.</text>
</comment>
<gene>
    <name evidence="1" type="ORF">B296_00042005</name>
</gene>
<dbReference type="Proteomes" id="UP000287651">
    <property type="component" value="Unassembled WGS sequence"/>
</dbReference>
<dbReference type="EMBL" id="AMZH03019721">
    <property type="protein sequence ID" value="RRT39986.1"/>
    <property type="molecule type" value="Genomic_DNA"/>
</dbReference>
<reference evidence="1 2" key="1">
    <citation type="journal article" date="2014" name="Agronomy (Basel)">
        <title>A Draft Genome Sequence for Ensete ventricosum, the Drought-Tolerant Tree Against Hunger.</title>
        <authorList>
            <person name="Harrison J."/>
            <person name="Moore K.A."/>
            <person name="Paszkiewicz K."/>
            <person name="Jones T."/>
            <person name="Grant M."/>
            <person name="Ambacheew D."/>
            <person name="Muzemil S."/>
            <person name="Studholme D.J."/>
        </authorList>
    </citation>
    <scope>NUCLEOTIDE SEQUENCE [LARGE SCALE GENOMIC DNA]</scope>
</reference>
<name>A0A426XKJ2_ENSVE</name>
<proteinExistence type="predicted"/>
<protein>
    <submittedName>
        <fullName evidence="1">Uncharacterized protein</fullName>
    </submittedName>
</protein>
<evidence type="ECO:0000313" key="1">
    <source>
        <dbReference type="EMBL" id="RRT39986.1"/>
    </source>
</evidence>
<dbReference type="AlphaFoldDB" id="A0A426XKJ2"/>
<organism evidence="1 2">
    <name type="scientific">Ensete ventricosum</name>
    <name type="common">Abyssinian banana</name>
    <name type="synonym">Musa ensete</name>
    <dbReference type="NCBI Taxonomy" id="4639"/>
    <lineage>
        <taxon>Eukaryota</taxon>
        <taxon>Viridiplantae</taxon>
        <taxon>Streptophyta</taxon>
        <taxon>Embryophyta</taxon>
        <taxon>Tracheophyta</taxon>
        <taxon>Spermatophyta</taxon>
        <taxon>Magnoliopsida</taxon>
        <taxon>Liliopsida</taxon>
        <taxon>Zingiberales</taxon>
        <taxon>Musaceae</taxon>
        <taxon>Ensete</taxon>
    </lineage>
</organism>
<evidence type="ECO:0000313" key="2">
    <source>
        <dbReference type="Proteomes" id="UP000287651"/>
    </source>
</evidence>
<sequence length="140" mass="15331">MTILYESLLDVTFTLMNSLTPFPGNTVTCLMLGDMWSCIVTQKVKRNMVPIDRWITKCWAGSSRDNQESYRESAVEEETFPGTVCNRSSGVKVAIHHLPSLSIWAIDPASVVCKEPVNGGVVGERDDGGSVRQGASGHKE</sequence>
<accession>A0A426XKJ2</accession>